<dbReference type="OrthoDB" id="192868at2"/>
<dbReference type="KEGG" id="mcd:MCRO_0035"/>
<proteinExistence type="predicted"/>
<feature type="domain" description="DUF4234" evidence="2">
    <location>
        <begin position="10"/>
        <end position="73"/>
    </location>
</feature>
<dbReference type="AlphaFoldDB" id="D5E4M6"/>
<dbReference type="RefSeq" id="WP_013054388.1">
    <property type="nucleotide sequence ID" value="NC_014014.1"/>
</dbReference>
<dbReference type="STRING" id="512564.MCRO_0035"/>
<keyword evidence="4" id="KW-1185">Reference proteome</keyword>
<keyword evidence="1" id="KW-0812">Transmembrane</keyword>
<dbReference type="InterPro" id="IPR025328">
    <property type="entry name" value="DUF4234"/>
</dbReference>
<organism evidence="3 4">
    <name type="scientific">Mycoplasma crocodyli (strain ATCC 51981 / MP145)</name>
    <dbReference type="NCBI Taxonomy" id="512564"/>
    <lineage>
        <taxon>Bacteria</taxon>
        <taxon>Bacillati</taxon>
        <taxon>Mycoplasmatota</taxon>
        <taxon>Mollicutes</taxon>
        <taxon>Mycoplasmataceae</taxon>
        <taxon>Mycoplasma</taxon>
    </lineage>
</organism>
<evidence type="ECO:0000256" key="1">
    <source>
        <dbReference type="SAM" id="Phobius"/>
    </source>
</evidence>
<dbReference type="eggNOG" id="COG1716">
    <property type="taxonomic scope" value="Bacteria"/>
</dbReference>
<evidence type="ECO:0000313" key="4">
    <source>
        <dbReference type="Proteomes" id="UP000001845"/>
    </source>
</evidence>
<dbReference type="Pfam" id="PF14018">
    <property type="entry name" value="DUF4234"/>
    <property type="match status" value="1"/>
</dbReference>
<reference key="2">
    <citation type="submission" date="2010-03" db="EMBL/GenBank/DDBJ databases">
        <authorList>
            <person name="Ma Z."/>
            <person name="Wang X."/>
            <person name="Liu H."/>
        </authorList>
    </citation>
    <scope>NUCLEOTIDE SEQUENCE</scope>
    <source>
        <strain>MP145</strain>
    </source>
</reference>
<feature type="transmembrane region" description="Helical" evidence="1">
    <location>
        <begin position="47"/>
        <end position="65"/>
    </location>
</feature>
<dbReference type="EMBL" id="CP001991">
    <property type="protein sequence ID" value="ADE19611.1"/>
    <property type="molecule type" value="Genomic_DNA"/>
</dbReference>
<name>D5E4M6_MYCCM</name>
<keyword evidence="1" id="KW-0472">Membrane</keyword>
<reference evidence="3 4" key="3">
    <citation type="journal article" date="2011" name="J. Bacteriol.">
        <title>Genome sequences of Mycoplasma alligatoris A21JP2T and Mycoplasma crocodyli MP145T.</title>
        <authorList>
            <person name="Brown D.R."/>
            <person name="Farmerie W.G."/>
            <person name="May M."/>
            <person name="Benders G.A."/>
            <person name="Durkin A.S."/>
            <person name="Hlavinka K."/>
            <person name="Hostetler J."/>
            <person name="Jackson J."/>
            <person name="Johnson J."/>
            <person name="Miller R.H."/>
            <person name="Paralanov V."/>
            <person name="Radune D."/>
            <person name="Szczypinski B."/>
            <person name="Glass J.I."/>
        </authorList>
    </citation>
    <scope>NUCLEOTIDE SEQUENCE [LARGE SCALE GENOMIC DNA]</scope>
    <source>
        <strain evidence="4">ATCC 51981 / MP145</strain>
    </source>
</reference>
<protein>
    <recommendedName>
        <fullName evidence="2">DUF4234 domain-containing protein</fullName>
    </recommendedName>
</protein>
<evidence type="ECO:0000313" key="3">
    <source>
        <dbReference type="EMBL" id="ADE19611.1"/>
    </source>
</evidence>
<accession>D5E4M6</accession>
<gene>
    <name evidence="3" type="ordered locus">MCRO_0035</name>
</gene>
<keyword evidence="1" id="KW-1133">Transmembrane helix</keyword>
<reference evidence="4" key="1">
    <citation type="submission" date="2010-03" db="EMBL/GenBank/DDBJ databases">
        <title>The complete genome of Mycoplasma crocodyli MP145.</title>
        <authorList>
            <person name="Glass J.I."/>
            <person name="Durkin A.S."/>
            <person name="Hostetler J."/>
            <person name="Jackson J."/>
            <person name="Johnson J."/>
            <person name="May M.A."/>
            <person name="Paralanov V."/>
            <person name="Radune D."/>
            <person name="Szczypinski B."/>
            <person name="Brown D.R."/>
        </authorList>
    </citation>
    <scope>NUCLEOTIDE SEQUENCE [LARGE SCALE GENOMIC DNA]</scope>
    <source>
        <strain evidence="4">ATCC 51981 / MP145</strain>
    </source>
</reference>
<sequence length="127" mass="14833">MLKTNNSAIRIFLFSLVTFGIYGLFFLHRVAKETNQICQGDRRKTGGLLAFIILGIITFGIYVLVWKFKILSRRRLFLEKNGRKGVASQTVYLLWALLFFPVAPIYFYFKGTWQHNAICEVYNQLKK</sequence>
<feature type="transmembrane region" description="Helical" evidence="1">
    <location>
        <begin position="7"/>
        <end position="27"/>
    </location>
</feature>
<feature type="transmembrane region" description="Helical" evidence="1">
    <location>
        <begin position="86"/>
        <end position="109"/>
    </location>
</feature>
<evidence type="ECO:0000259" key="2">
    <source>
        <dbReference type="Pfam" id="PF14018"/>
    </source>
</evidence>
<dbReference type="Proteomes" id="UP000001845">
    <property type="component" value="Chromosome"/>
</dbReference>
<dbReference type="HOGENOM" id="CLU_094908_1_0_14"/>